<sequence>MSERARPSEHPTPEPAHHNAKEPPDDIRTLVTD</sequence>
<dbReference type="EMBL" id="QXFV01000028">
    <property type="protein sequence ID" value="KAE9051943.1"/>
    <property type="molecule type" value="Genomic_DNA"/>
</dbReference>
<name>A0A6A3P8K5_9STRA</name>
<comment type="caution">
    <text evidence="3">The sequence shown here is derived from an EMBL/GenBank/DDBJ whole genome shotgun (WGS) entry which is preliminary data.</text>
</comment>
<organism evidence="3 4">
    <name type="scientific">Phytophthora rubi</name>
    <dbReference type="NCBI Taxonomy" id="129364"/>
    <lineage>
        <taxon>Eukaryota</taxon>
        <taxon>Sar</taxon>
        <taxon>Stramenopiles</taxon>
        <taxon>Oomycota</taxon>
        <taxon>Peronosporomycetes</taxon>
        <taxon>Peronosporales</taxon>
        <taxon>Peronosporaceae</taxon>
        <taxon>Phytophthora</taxon>
    </lineage>
</organism>
<evidence type="ECO:0000313" key="3">
    <source>
        <dbReference type="EMBL" id="KAE9051943.1"/>
    </source>
</evidence>
<protein>
    <submittedName>
        <fullName evidence="3">Uncharacterized protein</fullName>
    </submittedName>
</protein>
<evidence type="ECO:0000256" key="1">
    <source>
        <dbReference type="SAM" id="MobiDB-lite"/>
    </source>
</evidence>
<dbReference type="AlphaFoldDB" id="A0A6A3P8K5"/>
<dbReference type="EMBL" id="QXFU01000030">
    <property type="protein sequence ID" value="KAE9047341.1"/>
    <property type="molecule type" value="Genomic_DNA"/>
</dbReference>
<gene>
    <name evidence="3" type="ORF">PR001_g971</name>
    <name evidence="2" type="ORF">PR002_g1094</name>
</gene>
<accession>A0A6A3P8K5</accession>
<proteinExistence type="predicted"/>
<evidence type="ECO:0000313" key="2">
    <source>
        <dbReference type="EMBL" id="KAE9047341.1"/>
    </source>
</evidence>
<dbReference type="Proteomes" id="UP000435112">
    <property type="component" value="Unassembled WGS sequence"/>
</dbReference>
<reference evidence="4 5" key="1">
    <citation type="submission" date="2018-09" db="EMBL/GenBank/DDBJ databases">
        <title>Genomic investigation of the strawberry pathogen Phytophthora fragariae indicates pathogenicity is determined by transcriptional variation in three key races.</title>
        <authorList>
            <person name="Adams T.M."/>
            <person name="Armitage A.D."/>
            <person name="Sobczyk M.K."/>
            <person name="Bates H.J."/>
            <person name="Dunwell J.M."/>
            <person name="Nellist C.F."/>
            <person name="Harrison R.J."/>
        </authorList>
    </citation>
    <scope>NUCLEOTIDE SEQUENCE [LARGE SCALE GENOMIC DNA]</scope>
    <source>
        <strain evidence="3 4">SCRP249</strain>
        <strain evidence="2 5">SCRP324</strain>
    </source>
</reference>
<evidence type="ECO:0000313" key="4">
    <source>
        <dbReference type="Proteomes" id="UP000429607"/>
    </source>
</evidence>
<feature type="region of interest" description="Disordered" evidence="1">
    <location>
        <begin position="1"/>
        <end position="33"/>
    </location>
</feature>
<dbReference type="Proteomes" id="UP000429607">
    <property type="component" value="Unassembled WGS sequence"/>
</dbReference>
<evidence type="ECO:0000313" key="5">
    <source>
        <dbReference type="Proteomes" id="UP000435112"/>
    </source>
</evidence>